<protein>
    <submittedName>
        <fullName evidence="9">Protein BIG GRAIN 1-like E</fullName>
    </submittedName>
</protein>
<organism evidence="9 10">
    <name type="scientific">Vitis vinifera</name>
    <name type="common">Grape</name>
    <dbReference type="NCBI Taxonomy" id="29760"/>
    <lineage>
        <taxon>Eukaryota</taxon>
        <taxon>Viridiplantae</taxon>
        <taxon>Streptophyta</taxon>
        <taxon>Embryophyta</taxon>
        <taxon>Tracheophyta</taxon>
        <taxon>Spermatophyta</taxon>
        <taxon>Magnoliopsida</taxon>
        <taxon>eudicotyledons</taxon>
        <taxon>Gunneridae</taxon>
        <taxon>Pentapetalae</taxon>
        <taxon>rosids</taxon>
        <taxon>Vitales</taxon>
        <taxon>Vitaceae</taxon>
        <taxon>Viteae</taxon>
        <taxon>Vitis</taxon>
    </lineage>
</organism>
<dbReference type="PANTHER" id="PTHR33541:SF11">
    <property type="entry name" value="PROTEIN BIG GRAIN 1-LIKE E"/>
    <property type="match status" value="1"/>
</dbReference>
<dbReference type="GO" id="GO:0009734">
    <property type="term" value="P:auxin-activated signaling pathway"/>
    <property type="evidence" value="ECO:0007669"/>
    <property type="project" value="UniProtKB-KW"/>
</dbReference>
<evidence type="ECO:0000256" key="4">
    <source>
        <dbReference type="ARBA" id="ARBA00022448"/>
    </source>
</evidence>
<keyword evidence="6" id="KW-0472">Membrane</keyword>
<dbReference type="GO" id="GO:0005886">
    <property type="term" value="C:plasma membrane"/>
    <property type="evidence" value="ECO:0007669"/>
    <property type="project" value="UniProtKB-SubCell"/>
</dbReference>
<keyword evidence="5" id="KW-1003">Cell membrane</keyword>
<dbReference type="EMBL" id="QGNW01000069">
    <property type="protein sequence ID" value="RVX02613.1"/>
    <property type="molecule type" value="Genomic_DNA"/>
</dbReference>
<dbReference type="AlphaFoldDB" id="A0A438J0Y2"/>
<gene>
    <name evidence="9" type="primary">VvCHDp000744</name>
    <name evidence="9" type="ORF">CK203_016553</name>
</gene>
<feature type="region of interest" description="Disordered" evidence="8">
    <location>
        <begin position="116"/>
        <end position="143"/>
    </location>
</feature>
<evidence type="ECO:0000256" key="5">
    <source>
        <dbReference type="ARBA" id="ARBA00022475"/>
    </source>
</evidence>
<feature type="compositionally biased region" description="Basic residues" evidence="8">
    <location>
        <begin position="117"/>
        <end position="137"/>
    </location>
</feature>
<evidence type="ECO:0000313" key="10">
    <source>
        <dbReference type="Proteomes" id="UP000288805"/>
    </source>
</evidence>
<evidence type="ECO:0000313" key="9">
    <source>
        <dbReference type="EMBL" id="RVX02613.1"/>
    </source>
</evidence>
<comment type="function">
    <text evidence="1">Involved in auxin transport. Regulator of the auxin signaling pathway.</text>
</comment>
<evidence type="ECO:0000256" key="1">
    <source>
        <dbReference type="ARBA" id="ARBA00002281"/>
    </source>
</evidence>
<evidence type="ECO:0000256" key="8">
    <source>
        <dbReference type="SAM" id="MobiDB-lite"/>
    </source>
</evidence>
<dbReference type="Proteomes" id="UP000288805">
    <property type="component" value="Unassembled WGS sequence"/>
</dbReference>
<comment type="caution">
    <text evidence="9">The sequence shown here is derived from an EMBL/GenBank/DDBJ whole genome shotgun (WGS) entry which is preliminary data.</text>
</comment>
<name>A0A438J0Y2_VITVI</name>
<evidence type="ECO:0000256" key="2">
    <source>
        <dbReference type="ARBA" id="ARBA00004236"/>
    </source>
</evidence>
<dbReference type="InterPro" id="IPR039621">
    <property type="entry name" value="BG1-like"/>
</dbReference>
<sequence>MSVAALSEADKIYKKSFHRRNDSGELDVFEAARYFSGGNEIIGYNGAAFPQRMMMREERQGWRGGRISLDMPMRSSLPTQSSHAVEKQMKEKIKYKQPSSPGGRLASFLNLFSIKQTPRRRNQSPQHSRSRMKRRARVGGGKGGAALAISGVPALLIPNHRQVVSLPNYNNGNVKATGLRNEALDEKRIKELVWLDEKFKFSSGFSEKHKNFSNGLSEKDRIWVDEYPSEEKEFRKLDEIDAGAESDSSSDLFELQNYDLGCYSSGLPALESSSTSFSRYACGVLEHWKSTTGIA</sequence>
<keyword evidence="4" id="KW-0813">Transport</keyword>
<reference evidence="9 10" key="1">
    <citation type="journal article" date="2018" name="PLoS Genet.">
        <title>Population sequencing reveals clonal diversity and ancestral inbreeding in the grapevine cultivar Chardonnay.</title>
        <authorList>
            <person name="Roach M.J."/>
            <person name="Johnson D.L."/>
            <person name="Bohlmann J."/>
            <person name="van Vuuren H.J."/>
            <person name="Jones S.J."/>
            <person name="Pretorius I.S."/>
            <person name="Schmidt S.A."/>
            <person name="Borneman A.R."/>
        </authorList>
    </citation>
    <scope>NUCLEOTIDE SEQUENCE [LARGE SCALE GENOMIC DNA]</scope>
    <source>
        <strain evidence="10">cv. Chardonnay</strain>
        <tissue evidence="9">Leaf</tissue>
    </source>
</reference>
<evidence type="ECO:0000256" key="7">
    <source>
        <dbReference type="ARBA" id="ARBA00023294"/>
    </source>
</evidence>
<comment type="similarity">
    <text evidence="3">Belongs to the BIG GRAIN 1 (BG1) plant protein family.</text>
</comment>
<comment type="subcellular location">
    <subcellularLocation>
        <location evidence="2">Cell membrane</location>
    </subcellularLocation>
</comment>
<dbReference type="PANTHER" id="PTHR33541">
    <property type="entry name" value="PROTEIN BIG GRAIN 1-LIKE A-RELATED"/>
    <property type="match status" value="1"/>
</dbReference>
<evidence type="ECO:0000256" key="6">
    <source>
        <dbReference type="ARBA" id="ARBA00023136"/>
    </source>
</evidence>
<evidence type="ECO:0000256" key="3">
    <source>
        <dbReference type="ARBA" id="ARBA00010067"/>
    </source>
</evidence>
<proteinExistence type="inferred from homology"/>
<accession>A0A438J0Y2</accession>
<keyword evidence="7" id="KW-0927">Auxin signaling pathway</keyword>